<evidence type="ECO:0000313" key="3">
    <source>
        <dbReference type="EnsemblMetazoa" id="XP_029344143.1"/>
    </source>
</evidence>
<feature type="region of interest" description="Disordered" evidence="1">
    <location>
        <begin position="731"/>
        <end position="770"/>
    </location>
</feature>
<feature type="transmembrane region" description="Helical" evidence="2">
    <location>
        <begin position="12"/>
        <end position="36"/>
    </location>
</feature>
<keyword evidence="4" id="KW-1185">Reference proteome</keyword>
<feature type="compositionally biased region" description="Low complexity" evidence="1">
    <location>
        <begin position="482"/>
        <end position="497"/>
    </location>
</feature>
<keyword evidence="2" id="KW-0812">Transmembrane</keyword>
<sequence>MLIAAAVEFAMVSVCMFASSAGVAVAVVAVIAYTVYGRLNRHKLLCIQQRDILNTKLKAKVASKAENDQDKFFEVRDYLERLVEGLVDGGLDDVCLTPLSTHPLYMSICWKYHEQLATTLTAAIHSIINESDEFDDIPIKLNTILEEVSYDVEHLPELQAAQKKCAVPLAEDLNEKNYEDLLATAILNKIVANSQTKKKVPVARTRISKFPPKQTDSNNQNSKKTEEPRRTPRVSLTVEEFTEEVTTTSYNTYSDIEGDYDDGFNEGDEEDDERSQSTIGMFMSNAKLLRGHTAPLPEFGSDTVEDGSSTIDPDDQGISATVDSWEDNWLFQKKRVNRMSGSNNYHHHPVPVPMLVPNPSEVTRPLIGDRDADETSELSDYSNSALDELLELSDFESELLQTKRSDVDTNSTDGGILLFEGPSSEEDNPLIWDPVVEACNKHVALSQVDSGQSSMDHQRDFDHTIEVNEKPVPRPRSSLMLSATDSSEVNSVSSEEVNVAEEDEELPPRPAGTIAEREHSKWEKATPLTNNPYSAENIEKRKYKTLFGSRSSSEASLNLINGNDTFSPLKIVCSPSLPDTQRYGRDYYINQSGELKARQKQTKVSKLVVQIGEDELESDMRRTDGALRDSAPATPQSTSSGDSLAPFGTFGGQDKLVRVCSWTDRRDSGSGVLKSSNAESADNVHHCMPSVRELAKQFSSNNAENTCKNPSRQVHSLTARSLSREYREGLGLKVRDKSGHAVQDSDDSGNGSAKSEDANTISHRHLLQLA</sequence>
<keyword evidence="2" id="KW-1133">Transmembrane helix</keyword>
<dbReference type="AlphaFoldDB" id="A0A8R2NS01"/>
<name>A0A8R2NS01_ACYPI</name>
<dbReference type="OrthoDB" id="10072397at2759"/>
<feature type="compositionally biased region" description="Basic and acidic residues" evidence="1">
    <location>
        <begin position="618"/>
        <end position="627"/>
    </location>
</feature>
<evidence type="ECO:0000256" key="1">
    <source>
        <dbReference type="SAM" id="MobiDB-lite"/>
    </source>
</evidence>
<reference evidence="3" key="2">
    <citation type="submission" date="2022-06" db="UniProtKB">
        <authorList>
            <consortium name="EnsemblMetazoa"/>
        </authorList>
    </citation>
    <scope>IDENTIFICATION</scope>
</reference>
<feature type="region of interest" description="Disordered" evidence="1">
    <location>
        <begin position="470"/>
        <end position="511"/>
    </location>
</feature>
<reference evidence="4" key="1">
    <citation type="submission" date="2010-06" db="EMBL/GenBank/DDBJ databases">
        <authorList>
            <person name="Jiang H."/>
            <person name="Abraham K."/>
            <person name="Ali S."/>
            <person name="Alsbrooks S.L."/>
            <person name="Anim B.N."/>
            <person name="Anosike U.S."/>
            <person name="Attaway T."/>
            <person name="Bandaranaike D.P."/>
            <person name="Battles P.K."/>
            <person name="Bell S.N."/>
            <person name="Bell A.V."/>
            <person name="Beltran B."/>
            <person name="Bickham C."/>
            <person name="Bustamante Y."/>
            <person name="Caleb T."/>
            <person name="Canada A."/>
            <person name="Cardenas V."/>
            <person name="Carter K."/>
            <person name="Chacko J."/>
            <person name="Chandrabose M.N."/>
            <person name="Chavez D."/>
            <person name="Chavez A."/>
            <person name="Chen L."/>
            <person name="Chu H.-S."/>
            <person name="Claassen K.J."/>
            <person name="Cockrell R."/>
            <person name="Collins M."/>
            <person name="Cooper J.A."/>
            <person name="Cree A."/>
            <person name="Curry S.M."/>
            <person name="Da Y."/>
            <person name="Dao M.D."/>
            <person name="Das B."/>
            <person name="Davila M.-L."/>
            <person name="Davy-Carroll L."/>
            <person name="Denson S."/>
            <person name="Dinh H."/>
            <person name="Ebong V.E."/>
            <person name="Edwards J.R."/>
            <person name="Egan A."/>
            <person name="El-Daye J."/>
            <person name="Escobedo L."/>
            <person name="Fernandez S."/>
            <person name="Fernando P.R."/>
            <person name="Flagg N."/>
            <person name="Forbes L.D."/>
            <person name="Fowler R.G."/>
            <person name="Fu Q."/>
            <person name="Gabisi R.A."/>
            <person name="Ganer J."/>
            <person name="Garbino Pronczuk A."/>
            <person name="Garcia R.M."/>
            <person name="Garner T."/>
            <person name="Garrett T.E."/>
            <person name="Gonzalez D.A."/>
            <person name="Hamid H."/>
            <person name="Hawkins E.S."/>
            <person name="Hirani K."/>
            <person name="Hogues M.E."/>
            <person name="Hollins B."/>
            <person name="Hsiao C.-H."/>
            <person name="Jabil R."/>
            <person name="James M.L."/>
            <person name="Jhangiani S.N."/>
            <person name="Johnson B."/>
            <person name="Johnson Q."/>
            <person name="Joshi V."/>
            <person name="Kalu J.B."/>
            <person name="Kam C."/>
            <person name="Kashfia A."/>
            <person name="Keebler J."/>
            <person name="Kisamo H."/>
            <person name="Kovar C.L."/>
            <person name="Lago L.A."/>
            <person name="Lai C.-Y."/>
            <person name="Laidlaw J."/>
            <person name="Lara F."/>
            <person name="Le T.-K."/>
            <person name="Lee S.L."/>
            <person name="Legall F.H."/>
            <person name="Lemon S.J."/>
            <person name="Lewis L.R."/>
            <person name="Li B."/>
            <person name="Liu Y."/>
            <person name="Liu Y.-S."/>
            <person name="Lopez J."/>
            <person name="Lozado R.J."/>
            <person name="Lu J."/>
            <person name="Madu R.C."/>
            <person name="Maheshwari M."/>
            <person name="Maheshwari R."/>
            <person name="Malloy K."/>
            <person name="Martinez E."/>
            <person name="Mathew T."/>
            <person name="Mercado I.C."/>
            <person name="Mercado C."/>
            <person name="Meyer B."/>
            <person name="Montgomery K."/>
            <person name="Morgan M.B."/>
            <person name="Munidasa M."/>
            <person name="Nazareth L.V."/>
            <person name="Nelson J."/>
            <person name="Ng B.M."/>
            <person name="Nguyen N.B."/>
            <person name="Nguyen P.Q."/>
            <person name="Nguyen T."/>
            <person name="Obregon M."/>
            <person name="Okwuonu G.O."/>
            <person name="Onwere C.G."/>
            <person name="Orozco G."/>
            <person name="Parra A."/>
            <person name="Patel S."/>
            <person name="Patil S."/>
            <person name="Perez A."/>
            <person name="Perez Y."/>
            <person name="Pham C."/>
            <person name="Primus E.L."/>
            <person name="Pu L.-L."/>
            <person name="Puazo M."/>
            <person name="Qin X."/>
            <person name="Quiroz J.B."/>
            <person name="Reese J."/>
            <person name="Richards S."/>
            <person name="Rives C.M."/>
            <person name="Robberts R."/>
            <person name="Ruiz S.J."/>
            <person name="Ruiz M.J."/>
            <person name="Santibanez J."/>
            <person name="Schneider B.W."/>
            <person name="Sisson I."/>
            <person name="Smith M."/>
            <person name="Sodergren E."/>
            <person name="Song X.-Z."/>
            <person name="Song B.B."/>
            <person name="Summersgill H."/>
            <person name="Thelus R."/>
            <person name="Thornton R.D."/>
            <person name="Trejos Z.Y."/>
            <person name="Usmani K."/>
            <person name="Vattathil S."/>
            <person name="Villasana D."/>
            <person name="Walker D.L."/>
            <person name="Wang S."/>
            <person name="Wang K."/>
            <person name="White C.S."/>
            <person name="Williams A.C."/>
            <person name="Williamson J."/>
            <person name="Wilson K."/>
            <person name="Woghiren I.O."/>
            <person name="Woodworth J.R."/>
            <person name="Worley K.C."/>
            <person name="Wright R.A."/>
            <person name="Wu W."/>
            <person name="Young L."/>
            <person name="Zhang L."/>
            <person name="Zhang J."/>
            <person name="Zhu Y."/>
            <person name="Muzny D.M."/>
            <person name="Weinstock G."/>
            <person name="Gibbs R.A."/>
        </authorList>
    </citation>
    <scope>NUCLEOTIDE SEQUENCE [LARGE SCALE GENOMIC DNA]</scope>
    <source>
        <strain evidence="4">LSR1</strain>
    </source>
</reference>
<dbReference type="Proteomes" id="UP000007819">
    <property type="component" value="Chromosome A1"/>
</dbReference>
<feature type="region of interest" description="Disordered" evidence="1">
    <location>
        <begin position="253"/>
        <end position="275"/>
    </location>
</feature>
<organism evidence="3 4">
    <name type="scientific">Acyrthosiphon pisum</name>
    <name type="common">Pea aphid</name>
    <dbReference type="NCBI Taxonomy" id="7029"/>
    <lineage>
        <taxon>Eukaryota</taxon>
        <taxon>Metazoa</taxon>
        <taxon>Ecdysozoa</taxon>
        <taxon>Arthropoda</taxon>
        <taxon>Hexapoda</taxon>
        <taxon>Insecta</taxon>
        <taxon>Pterygota</taxon>
        <taxon>Neoptera</taxon>
        <taxon>Paraneoptera</taxon>
        <taxon>Hemiptera</taxon>
        <taxon>Sternorrhyncha</taxon>
        <taxon>Aphidomorpha</taxon>
        <taxon>Aphidoidea</taxon>
        <taxon>Aphididae</taxon>
        <taxon>Macrosiphini</taxon>
        <taxon>Acyrthosiphon</taxon>
    </lineage>
</organism>
<feature type="region of interest" description="Disordered" evidence="1">
    <location>
        <begin position="699"/>
        <end position="718"/>
    </location>
</feature>
<accession>A0A8R2NS01</accession>
<proteinExistence type="predicted"/>
<evidence type="ECO:0000256" key="2">
    <source>
        <dbReference type="SAM" id="Phobius"/>
    </source>
</evidence>
<dbReference type="EnsemblMetazoa" id="XM_029488283.1">
    <property type="protein sequence ID" value="XP_029344143.1"/>
    <property type="gene ID" value="LOC100160431"/>
</dbReference>
<feature type="compositionally biased region" description="Polar residues" evidence="1">
    <location>
        <begin position="748"/>
        <end position="761"/>
    </location>
</feature>
<keyword evidence="2" id="KW-0472">Membrane</keyword>
<feature type="region of interest" description="Disordered" evidence="1">
    <location>
        <begin position="665"/>
        <end position="684"/>
    </location>
</feature>
<feature type="compositionally biased region" description="Acidic residues" evidence="1">
    <location>
        <begin position="256"/>
        <end position="273"/>
    </location>
</feature>
<feature type="region of interest" description="Disordered" evidence="1">
    <location>
        <begin position="615"/>
        <end position="649"/>
    </location>
</feature>
<feature type="region of interest" description="Disordered" evidence="1">
    <location>
        <begin position="201"/>
        <end position="233"/>
    </location>
</feature>
<protein>
    <submittedName>
        <fullName evidence="3">Uncharacterized protein</fullName>
    </submittedName>
</protein>
<evidence type="ECO:0000313" key="4">
    <source>
        <dbReference type="Proteomes" id="UP000007819"/>
    </source>
</evidence>
<feature type="compositionally biased region" description="Polar residues" evidence="1">
    <location>
        <begin position="633"/>
        <end position="642"/>
    </location>
</feature>